<name>A0AAE0GX22_9CHLO</name>
<dbReference type="EMBL" id="LGRX02001537">
    <property type="protein sequence ID" value="KAK3285970.1"/>
    <property type="molecule type" value="Genomic_DNA"/>
</dbReference>
<reference evidence="3 4" key="1">
    <citation type="journal article" date="2015" name="Genome Biol. Evol.">
        <title>Comparative Genomics of a Bacterivorous Green Alga Reveals Evolutionary Causalities and Consequences of Phago-Mixotrophic Mode of Nutrition.</title>
        <authorList>
            <person name="Burns J.A."/>
            <person name="Paasch A."/>
            <person name="Narechania A."/>
            <person name="Kim E."/>
        </authorList>
    </citation>
    <scope>NUCLEOTIDE SEQUENCE [LARGE SCALE GENOMIC DNA]</scope>
    <source>
        <strain evidence="3">PLY_AMNH</strain>
    </source>
</reference>
<evidence type="ECO:0000313" key="3">
    <source>
        <dbReference type="EMBL" id="KAK3285970.1"/>
    </source>
</evidence>
<evidence type="ECO:0000313" key="4">
    <source>
        <dbReference type="Proteomes" id="UP001190700"/>
    </source>
</evidence>
<evidence type="ECO:0000313" key="2">
    <source>
        <dbReference type="EMBL" id="KAK3244307.1"/>
    </source>
</evidence>
<dbReference type="Gene3D" id="3.10.20.90">
    <property type="entry name" value="Phosphatidylinositol 3-kinase Catalytic Subunit, Chain A, domain 1"/>
    <property type="match status" value="1"/>
</dbReference>
<dbReference type="InterPro" id="IPR029071">
    <property type="entry name" value="Ubiquitin-like_domsf"/>
</dbReference>
<dbReference type="PROSITE" id="PS50053">
    <property type="entry name" value="UBIQUITIN_2"/>
    <property type="match status" value="1"/>
</dbReference>
<proteinExistence type="predicted"/>
<dbReference type="AlphaFoldDB" id="A0AAE0GX22"/>
<dbReference type="EMBL" id="LGRX02031983">
    <property type="protein sequence ID" value="KAK3244307.1"/>
    <property type="molecule type" value="Genomic_DNA"/>
</dbReference>
<dbReference type="InterPro" id="IPR000626">
    <property type="entry name" value="Ubiquitin-like_dom"/>
</dbReference>
<feature type="domain" description="Ubiquitin-like" evidence="1">
    <location>
        <begin position="231"/>
        <end position="324"/>
    </location>
</feature>
<sequence length="324" mass="37948">MVFIDNLVLLNSELTGERDWSSLSKEAKEMYEHPSLITVANGFMRTEAFALYLNKKYPICEGRSDEWVVSFLIYNYVHFVALLNNNLHDELYQNMSPPHILDQIWHQHLLDNKGYNDFCLDHIGELLYHDPSPSFTMMSYESYFRISQTIIAYHKCDDYEETMTIYSNNGIWWDQIKVPVMIDLTKPTTQVTSQETRNNDVLKRARHATELLEEQEAIESSKRGRTERISFQLHVKHITGRHFFMDVTESTIMDEVAERVYSELGYGLDQFRIVHDGGRVCYTRPCPRAMHDNDHQSIDTTRTLKEFGIESDTTLHIVMKLRGC</sequence>
<protein>
    <recommendedName>
        <fullName evidence="1">Ubiquitin-like domain-containing protein</fullName>
    </recommendedName>
</protein>
<comment type="caution">
    <text evidence="3">The sequence shown here is derived from an EMBL/GenBank/DDBJ whole genome shotgun (WGS) entry which is preliminary data.</text>
</comment>
<accession>A0AAE0GX22</accession>
<organism evidence="3 4">
    <name type="scientific">Cymbomonas tetramitiformis</name>
    <dbReference type="NCBI Taxonomy" id="36881"/>
    <lineage>
        <taxon>Eukaryota</taxon>
        <taxon>Viridiplantae</taxon>
        <taxon>Chlorophyta</taxon>
        <taxon>Pyramimonadophyceae</taxon>
        <taxon>Pyramimonadales</taxon>
        <taxon>Pyramimonadaceae</taxon>
        <taxon>Cymbomonas</taxon>
    </lineage>
</organism>
<reference evidence="3" key="2">
    <citation type="submission" date="2023-06" db="EMBL/GenBank/DDBJ databases">
        <title>Long-read-based genome assembly of the green algal bacterivore Cymbomonas tetramitiformis.</title>
        <authorList>
            <person name="Gyaltshen Y."/>
            <person name="Rozenberg A."/>
            <person name="Paasch A."/>
            <person name="Burns J.A."/>
            <person name="Warring S."/>
            <person name="Larson R."/>
            <person name="Maurer-Alcala X."/>
            <person name="Dacks J."/>
            <person name="Kim E."/>
        </authorList>
    </citation>
    <scope>NUCLEOTIDE SEQUENCE</scope>
    <source>
        <strain evidence="3">PLY_AMNH</strain>
    </source>
</reference>
<dbReference type="Proteomes" id="UP001190700">
    <property type="component" value="Unassembled WGS sequence"/>
</dbReference>
<evidence type="ECO:0000259" key="1">
    <source>
        <dbReference type="PROSITE" id="PS50053"/>
    </source>
</evidence>
<gene>
    <name evidence="2" type="ORF">CYMTET_46083</name>
    <name evidence="3" type="ORF">CYMTET_6431</name>
</gene>
<keyword evidence="4" id="KW-1185">Reference proteome</keyword>
<dbReference type="SUPFAM" id="SSF54236">
    <property type="entry name" value="Ubiquitin-like"/>
    <property type="match status" value="1"/>
</dbReference>